<keyword evidence="3" id="KW-0443">Lipid metabolism</keyword>
<organism evidence="6 7">
    <name type="scientific">Lusitaniella coriacea LEGE 07157</name>
    <dbReference type="NCBI Taxonomy" id="945747"/>
    <lineage>
        <taxon>Bacteria</taxon>
        <taxon>Bacillati</taxon>
        <taxon>Cyanobacteriota</taxon>
        <taxon>Cyanophyceae</taxon>
        <taxon>Spirulinales</taxon>
        <taxon>Lusitaniellaceae</taxon>
        <taxon>Lusitaniella</taxon>
    </lineage>
</organism>
<evidence type="ECO:0000313" key="7">
    <source>
        <dbReference type="Proteomes" id="UP000654482"/>
    </source>
</evidence>
<dbReference type="GO" id="GO:0003847">
    <property type="term" value="F:1-alkyl-2-acetylglycerophosphocholine esterase activity"/>
    <property type="evidence" value="ECO:0007669"/>
    <property type="project" value="TreeGrafter"/>
</dbReference>
<accession>A0A8J7DNQ0</accession>
<dbReference type="Gene3D" id="3.40.50.1820">
    <property type="entry name" value="alpha/beta hydrolase"/>
    <property type="match status" value="1"/>
</dbReference>
<dbReference type="Proteomes" id="UP000654482">
    <property type="component" value="Unassembled WGS sequence"/>
</dbReference>
<dbReference type="InterPro" id="IPR010802">
    <property type="entry name" value="DUF1400"/>
</dbReference>
<evidence type="ECO:0000259" key="4">
    <source>
        <dbReference type="Pfam" id="PF07176"/>
    </source>
</evidence>
<proteinExistence type="predicted"/>
<name>A0A8J7DNQ0_9CYAN</name>
<dbReference type="PANTHER" id="PTHR10272:SF13">
    <property type="entry name" value="POLY(ETHYLENE TEREPHTHALATE) HYDROLASE"/>
    <property type="match status" value="1"/>
</dbReference>
<evidence type="ECO:0000256" key="2">
    <source>
        <dbReference type="ARBA" id="ARBA00022963"/>
    </source>
</evidence>
<gene>
    <name evidence="6" type="ORF">IQ249_03635</name>
</gene>
<keyword evidence="1 6" id="KW-0378">Hydrolase</keyword>
<keyword evidence="2" id="KW-0442">Lipid degradation</keyword>
<evidence type="ECO:0000259" key="5">
    <source>
        <dbReference type="Pfam" id="PF12697"/>
    </source>
</evidence>
<dbReference type="InterPro" id="IPR029058">
    <property type="entry name" value="AB_hydrolase_fold"/>
</dbReference>
<dbReference type="GO" id="GO:0016042">
    <property type="term" value="P:lipid catabolic process"/>
    <property type="evidence" value="ECO:0007669"/>
    <property type="project" value="UniProtKB-KW"/>
</dbReference>
<feature type="domain" description="DUF1400" evidence="4">
    <location>
        <begin position="33"/>
        <end position="155"/>
    </location>
</feature>
<dbReference type="PROSITE" id="PS51257">
    <property type="entry name" value="PROKAR_LIPOPROTEIN"/>
    <property type="match status" value="1"/>
</dbReference>
<dbReference type="Pfam" id="PF12697">
    <property type="entry name" value="Abhydrolase_6"/>
    <property type="match status" value="1"/>
</dbReference>
<reference evidence="6" key="1">
    <citation type="submission" date="2020-10" db="EMBL/GenBank/DDBJ databases">
        <authorList>
            <person name="Castelo-Branco R."/>
            <person name="Eusebio N."/>
            <person name="Adriana R."/>
            <person name="Vieira A."/>
            <person name="Brugerolle De Fraissinette N."/>
            <person name="Rezende De Castro R."/>
            <person name="Schneider M.P."/>
            <person name="Vasconcelos V."/>
            <person name="Leao P.N."/>
        </authorList>
    </citation>
    <scope>NUCLEOTIDE SEQUENCE</scope>
    <source>
        <strain evidence="6">LEGE 07157</strain>
    </source>
</reference>
<evidence type="ECO:0000256" key="3">
    <source>
        <dbReference type="ARBA" id="ARBA00023098"/>
    </source>
</evidence>
<evidence type="ECO:0000256" key="1">
    <source>
        <dbReference type="ARBA" id="ARBA00022801"/>
    </source>
</evidence>
<comment type="caution">
    <text evidence="6">The sequence shown here is derived from an EMBL/GenBank/DDBJ whole genome shotgun (WGS) entry which is preliminary data.</text>
</comment>
<sequence length="619" mass="68742">MTRYRPFLSNPIFRSLFPLSLVASCIFARPSMAAERLTLRLGPLEQTVEVNDLEHFAKTGEIRPSLRFYRPLLTPQVQQHLAQRLEVDPEFADNFLQELISRPDGERLMSQLNRAIPGSSIEQVRAAIYLALHQANGLSVLSFLRAYPQETITIDATAALGIIAQLNLSNLQSQLLGPVLERELRVDSSPSLDAPSQIDPRVSGTQRVRTRERVLYDRDRKREITIDLFYGKETRGPLVVLSHGFAADRTFLHYLAQHLASHGISVVTLEHPGSNVDSITQTIDGISLNVSPNDWIDAAEFIERPKDISFVLDELAQENEAGGYLEGKFNTQQVAVIGHSLGGYTALAIAGGELNLKQLREFCHNLTPLGRSPADWLQCAAAQLPESTVQLRDERVVQAIAFNPAIGQLFGNKGLAQIEIPTLILSSSEDSVTPSLDHQLRPFNQLRGEKYLISVVGATHMSVTDIHNFESAIGKSPLVKEVMGEDAEPVRQLARGVSLAFINQLTPQADLYKPFLTSHYVQSLSTASFSMRFTTQLPSTMDAWLQVLHVGYRQIAYHSPQELRDSPGIRFATRADRAVFGTNTANHCLFHAGRTIPILRPCKGQLHHIFTSLLSNYPA</sequence>
<dbReference type="EMBL" id="JADEWZ010000004">
    <property type="protein sequence ID" value="MBE9114984.1"/>
    <property type="molecule type" value="Genomic_DNA"/>
</dbReference>
<dbReference type="Pfam" id="PF07176">
    <property type="entry name" value="DUF1400"/>
    <property type="match status" value="1"/>
</dbReference>
<keyword evidence="7" id="KW-1185">Reference proteome</keyword>
<evidence type="ECO:0000313" key="6">
    <source>
        <dbReference type="EMBL" id="MBE9114984.1"/>
    </source>
</evidence>
<dbReference type="InterPro" id="IPR000073">
    <property type="entry name" value="AB_hydrolase_1"/>
</dbReference>
<dbReference type="PANTHER" id="PTHR10272">
    <property type="entry name" value="PLATELET-ACTIVATING FACTOR ACETYLHYDROLASE"/>
    <property type="match status" value="1"/>
</dbReference>
<feature type="domain" description="AB hydrolase-1" evidence="5">
    <location>
        <begin position="239"/>
        <end position="461"/>
    </location>
</feature>
<dbReference type="SUPFAM" id="SSF53474">
    <property type="entry name" value="alpha/beta-Hydrolases"/>
    <property type="match status" value="1"/>
</dbReference>
<protein>
    <submittedName>
        <fullName evidence="6">Alpha/beta hydrolase</fullName>
    </submittedName>
</protein>
<dbReference type="AlphaFoldDB" id="A0A8J7DNQ0"/>